<dbReference type="GO" id="GO:0004519">
    <property type="term" value="F:endonuclease activity"/>
    <property type="evidence" value="ECO:0007669"/>
    <property type="project" value="InterPro"/>
</dbReference>
<dbReference type="GO" id="GO:0090730">
    <property type="term" value="C:Las1 complex"/>
    <property type="evidence" value="ECO:0007669"/>
    <property type="project" value="InterPro"/>
</dbReference>
<dbReference type="OrthoDB" id="10263222at2759"/>
<name>A0A9D5HV76_9CRYT</name>
<dbReference type="PANTHER" id="PTHR15002">
    <property type="entry name" value="RIBOSOMAL BIOGENESIS PROTEIN LAS1L"/>
    <property type="match status" value="1"/>
</dbReference>
<comment type="caution">
    <text evidence="1">The sequence shown here is derived from an EMBL/GenBank/DDBJ whole genome shotgun (WGS) entry which is preliminary data.</text>
</comment>
<organism evidence="1">
    <name type="scientific">Cryptosporidium canis</name>
    <dbReference type="NCBI Taxonomy" id="195482"/>
    <lineage>
        <taxon>Eukaryota</taxon>
        <taxon>Sar</taxon>
        <taxon>Alveolata</taxon>
        <taxon>Apicomplexa</taxon>
        <taxon>Conoidasida</taxon>
        <taxon>Coccidia</taxon>
        <taxon>Eucoccidiorida</taxon>
        <taxon>Eimeriorina</taxon>
        <taxon>Cryptosporidiidae</taxon>
        <taxon>Cryptosporidium</taxon>
    </lineage>
</organism>
<dbReference type="GO" id="GO:0000460">
    <property type="term" value="P:maturation of 5.8S rRNA"/>
    <property type="evidence" value="ECO:0007669"/>
    <property type="project" value="TreeGrafter"/>
</dbReference>
<evidence type="ECO:0000313" key="1">
    <source>
        <dbReference type="EMBL" id="KAJ1608865.1"/>
    </source>
</evidence>
<dbReference type="PANTHER" id="PTHR15002:SF0">
    <property type="entry name" value="RIBOSOMAL BIOGENESIS PROTEIN LAS1L"/>
    <property type="match status" value="1"/>
</dbReference>
<proteinExistence type="predicted"/>
<dbReference type="Proteomes" id="UP001067231">
    <property type="component" value="Unassembled WGS sequence"/>
</dbReference>
<evidence type="ECO:0008006" key="2">
    <source>
        <dbReference type="Google" id="ProtNLM"/>
    </source>
</evidence>
<dbReference type="EMBL" id="JAPCXC010000039">
    <property type="protein sequence ID" value="KAJ1608865.1"/>
    <property type="molecule type" value="Genomic_DNA"/>
</dbReference>
<protein>
    <recommendedName>
        <fullName evidence="2">Las1-like family protein</fullName>
    </recommendedName>
</protein>
<reference evidence="1" key="1">
    <citation type="submission" date="2022-10" db="EMBL/GenBank/DDBJ databases">
        <title>Adaptive evolution leads to modifications in subtelomeric GC content in a zoonotic Cryptosporidium species.</title>
        <authorList>
            <person name="Li J."/>
            <person name="Feng Y."/>
            <person name="Xiao L."/>
        </authorList>
    </citation>
    <scope>NUCLEOTIDE SEQUENCE</scope>
    <source>
        <strain evidence="1">33844</strain>
    </source>
</reference>
<accession>A0A9D5HV76</accession>
<dbReference type="GO" id="GO:0030687">
    <property type="term" value="C:preribosome, large subunit precursor"/>
    <property type="evidence" value="ECO:0007669"/>
    <property type="project" value="TreeGrafter"/>
</dbReference>
<dbReference type="InterPro" id="IPR007174">
    <property type="entry name" value="Las1"/>
</dbReference>
<sequence>MAFVIRADERPVPWYDRNEFFEVFSYLIDSELESKYMALNRLKIWVERSQGITKQCPIAVISTSYILNTMLQDGVWDWNLVSEGIKSGLLNNNVRELMEKKSNIEAKDYQYNAHFEDSSMYMYHSCIPFSIQSQYCMVITRIINLFVDQSQLQFYARSISDISTDLGIPQLLVEIRHQATHGSELPSLESCRVGGILIFQYLITNYWRSQYANLTESILTFNKAICGYLDELKYLILNLHFDWDIHGCSENNNSLIKNSIILYSYNEYNESYHGYLSKAVLEHISTKIPIKNKALQYFREMSNSPIKDERRCANKMIKALTIAGEHNSSVKLRKLKKWVKNCYDRLPVFYRLIGRTIATLNNNEVDETVVKDYVINELINNICPLCCPISEILALYLLKFVSDNIRIEVLSMLITKLFENSNSYKNDTKPCISEIYKHCKQSQKVRYFYWLRVLLPDPAHIHSGDLPSGKKLSRKVIEPILLLTFYKSLEKANTANKFMNVEKIIDTLNSSKYSMLIVFSELIGSIPGIIYKNNTKLNDSTSSVIQLLSDLKIFDSTSKLIRVLLNENKELSSGNVKLIKQFLRIGENYPTKDDHSSSVPYVSSRGVIVEEFSITPMLKTGTSWDKDRMEIVNHIHTSQKITQSCEDLNTINQHPANMSSEDEAVSYVELNDNTYSSDIHPVKTITLGMEHNDYVGDNNIPMNMCLLNAEMLMRKNVGIKERLNEIAINIDWSKVRHLSEL</sequence>
<dbReference type="Pfam" id="PF04031">
    <property type="entry name" value="Las1"/>
    <property type="match status" value="1"/>
</dbReference>
<dbReference type="GO" id="GO:0000470">
    <property type="term" value="P:maturation of LSU-rRNA"/>
    <property type="evidence" value="ECO:0007669"/>
    <property type="project" value="TreeGrafter"/>
</dbReference>
<gene>
    <name evidence="1" type="ORF">OJ253_1737</name>
</gene>
<dbReference type="AlphaFoldDB" id="A0A9D5HV76"/>